<organism evidence="1 2">
    <name type="scientific">Streptomyces lasiicapitis</name>
    <dbReference type="NCBI Taxonomy" id="1923961"/>
    <lineage>
        <taxon>Bacteria</taxon>
        <taxon>Bacillati</taxon>
        <taxon>Actinomycetota</taxon>
        <taxon>Actinomycetes</taxon>
        <taxon>Kitasatosporales</taxon>
        <taxon>Streptomycetaceae</taxon>
        <taxon>Streptomyces</taxon>
    </lineage>
</organism>
<dbReference type="InterPro" id="IPR010982">
    <property type="entry name" value="Lambda_DNA-bd_dom_sf"/>
</dbReference>
<reference evidence="2" key="1">
    <citation type="journal article" date="2019" name="Int. J. Syst. Evol. Microbiol.">
        <title>The Global Catalogue of Microorganisms (GCM) 10K type strain sequencing project: providing services to taxonomists for standard genome sequencing and annotation.</title>
        <authorList>
            <consortium name="The Broad Institute Genomics Platform"/>
            <consortium name="The Broad Institute Genome Sequencing Center for Infectious Disease"/>
            <person name="Wu L."/>
            <person name="Ma J."/>
        </authorList>
    </citation>
    <scope>NUCLEOTIDE SEQUENCE [LARGE SCALE GENOMIC DNA]</scope>
    <source>
        <strain evidence="2">CGMCC 4.7349</strain>
    </source>
</reference>
<dbReference type="SUPFAM" id="SSF47413">
    <property type="entry name" value="lambda repressor-like DNA-binding domains"/>
    <property type="match status" value="1"/>
</dbReference>
<gene>
    <name evidence="1" type="ORF">GCM10012286_75520</name>
</gene>
<evidence type="ECO:0000313" key="2">
    <source>
        <dbReference type="Proteomes" id="UP000656881"/>
    </source>
</evidence>
<sequence length="273" mass="29791">MTGNRTSFDARPGRQGPYARRKYATVLKSHVLKRRLLAAGMTAWQLADLLGVHEHQLDLEELPDLPVRVLLDLARRLDVHPGDLLAGADELFELPRQREVLNRRRPGAARDTLTLITALAHAEHPLTADEIALALSWSGPRLDLALDHARTHPDTGGVLVLRHVSPDGYTAAPRLDVLRPDQVEAIAGRKNPRPDIRGPIQPVEAEVLLRVWVDGGIDTADAAQRQALENLAAADMVTCGDIVDVLPDNVAYSLRMLSEPSPAADTDSAPPRS</sequence>
<proteinExistence type="predicted"/>
<dbReference type="EMBL" id="BMNG01000022">
    <property type="protein sequence ID" value="GGO57820.1"/>
    <property type="molecule type" value="Genomic_DNA"/>
</dbReference>
<dbReference type="Proteomes" id="UP000656881">
    <property type="component" value="Unassembled WGS sequence"/>
</dbReference>
<dbReference type="RefSeq" id="WP_189177314.1">
    <property type="nucleotide sequence ID" value="NZ_BMNG01000022.1"/>
</dbReference>
<comment type="caution">
    <text evidence="1">The sequence shown here is derived from an EMBL/GenBank/DDBJ whole genome shotgun (WGS) entry which is preliminary data.</text>
</comment>
<protein>
    <recommendedName>
        <fullName evidence="3">Helix-turn-helix transcriptional regulator</fullName>
    </recommendedName>
</protein>
<name>A0ABQ2MS96_9ACTN</name>
<accession>A0ABQ2MS96</accession>
<evidence type="ECO:0000313" key="1">
    <source>
        <dbReference type="EMBL" id="GGO57820.1"/>
    </source>
</evidence>
<evidence type="ECO:0008006" key="3">
    <source>
        <dbReference type="Google" id="ProtNLM"/>
    </source>
</evidence>
<keyword evidence="2" id="KW-1185">Reference proteome</keyword>